<evidence type="ECO:0000256" key="14">
    <source>
        <dbReference type="ARBA" id="ARBA00046153"/>
    </source>
</evidence>
<dbReference type="Pfam" id="PF00019">
    <property type="entry name" value="TGF_beta"/>
    <property type="match status" value="1"/>
</dbReference>
<keyword evidence="5" id="KW-0964">Secreted</keyword>
<comment type="function">
    <text evidence="14">Transforming growth factor beta-3: Multifunctional protein that regulates embryogenesis and cell differentiation and is required in various processes such as secondary palate development. Activation into mature form follows different steps: following cleavage of the proprotein in the Golgi apparatus, Latency-associated peptide (LAP) and Transforming growth factor beta-3 (TGF-beta-3) chains remain non-covalently linked rendering TGF-beta-3 inactive during storage in extracellular matrix. At the same time, LAP chain interacts with 'milieu molecules', such as LTBP1 and LRRC32/GARP that control activation of TGF-beta-3 and maintain it in a latent state during storage in extracellular milieus. TGF-beta-3 is released from LAP by integrins: integrin-binding results in distortion of the LAP chain and subsequent release of the active TGF-beta-3. Once activated following release of LAP, TGF-beta-3 acts by binding to TGF-beta receptors (TGFBR1 and TGFBR2), which transduce signal.</text>
</comment>
<evidence type="ECO:0000256" key="12">
    <source>
        <dbReference type="ARBA" id="ARBA00023246"/>
    </source>
</evidence>
<dbReference type="GO" id="GO:0051781">
    <property type="term" value="P:positive regulation of cell division"/>
    <property type="evidence" value="ECO:0007669"/>
    <property type="project" value="UniProtKB-KW"/>
</dbReference>
<keyword evidence="9 15" id="KW-0339">Growth factor</keyword>
<dbReference type="Gene3D" id="2.60.120.970">
    <property type="match status" value="1"/>
</dbReference>
<name>A0A7L4N6T7_9AVES</name>
<proteinExistence type="inferred from homology"/>
<evidence type="ECO:0000256" key="8">
    <source>
        <dbReference type="ARBA" id="ARBA00022729"/>
    </source>
</evidence>
<keyword evidence="18" id="KW-1185">Reference proteome</keyword>
<dbReference type="GO" id="GO:0005160">
    <property type="term" value="F:transforming growth factor beta receptor binding"/>
    <property type="evidence" value="ECO:0007669"/>
    <property type="project" value="InterPro"/>
</dbReference>
<organism evidence="17 18">
    <name type="scientific">Ceyx cyanopectus</name>
    <name type="common">Indigo-banded kingfisher</name>
    <dbReference type="NCBI Taxonomy" id="390723"/>
    <lineage>
        <taxon>Eukaryota</taxon>
        <taxon>Metazoa</taxon>
        <taxon>Chordata</taxon>
        <taxon>Craniata</taxon>
        <taxon>Vertebrata</taxon>
        <taxon>Euteleostomi</taxon>
        <taxon>Archelosauria</taxon>
        <taxon>Archosauria</taxon>
        <taxon>Dinosauria</taxon>
        <taxon>Saurischia</taxon>
        <taxon>Theropoda</taxon>
        <taxon>Coelurosauria</taxon>
        <taxon>Aves</taxon>
        <taxon>Neognathae</taxon>
        <taxon>Neoaves</taxon>
        <taxon>Telluraves</taxon>
        <taxon>Coraciimorphae</taxon>
        <taxon>Coraciiformes</taxon>
        <taxon>Alcedinidae</taxon>
        <taxon>Ceyx</taxon>
    </lineage>
</organism>
<dbReference type="CDD" id="cd19386">
    <property type="entry name" value="TGF_beta_TGFB3"/>
    <property type="match status" value="1"/>
</dbReference>
<dbReference type="SMART" id="SM00204">
    <property type="entry name" value="TGFB"/>
    <property type="match status" value="1"/>
</dbReference>
<keyword evidence="8" id="KW-0732">Signal</keyword>
<dbReference type="FunFam" id="2.10.90.10:FF:000004">
    <property type="entry name" value="Transforming growth factor beta"/>
    <property type="match status" value="1"/>
</dbReference>
<accession>A0A7L4N6T7</accession>
<feature type="non-terminal residue" evidence="17">
    <location>
        <position position="1"/>
    </location>
</feature>
<dbReference type="GO" id="GO:0009887">
    <property type="term" value="P:animal organ morphogenesis"/>
    <property type="evidence" value="ECO:0007669"/>
    <property type="project" value="UniProtKB-ARBA"/>
</dbReference>
<dbReference type="GO" id="GO:0005615">
    <property type="term" value="C:extracellular space"/>
    <property type="evidence" value="ECO:0007669"/>
    <property type="project" value="InterPro"/>
</dbReference>
<dbReference type="GO" id="GO:0007179">
    <property type="term" value="P:transforming growth factor beta receptor signaling pathway"/>
    <property type="evidence" value="ECO:0007669"/>
    <property type="project" value="TreeGrafter"/>
</dbReference>
<dbReference type="PRINTS" id="PR01426">
    <property type="entry name" value="TGFBETA3"/>
</dbReference>
<dbReference type="FunFam" id="2.60.120.970:FF:000006">
    <property type="entry name" value="Transforming growth factor beta"/>
    <property type="match status" value="1"/>
</dbReference>
<evidence type="ECO:0000256" key="3">
    <source>
        <dbReference type="ARBA" id="ARBA00006656"/>
    </source>
</evidence>
<reference evidence="17 18" key="1">
    <citation type="submission" date="2020-02" db="EMBL/GenBank/DDBJ databases">
        <title>Bird 10,000 Genomes (B10K) Project - Family phase.</title>
        <authorList>
            <person name="Zhang G."/>
        </authorList>
    </citation>
    <scope>NUCLEOTIDE SEQUENCE [LARGE SCALE GENOMIC DNA]</scope>
    <source>
        <strain evidence="17">B10K-DU-013-51</strain>
        <tissue evidence="17">Mixed tissue sample</tissue>
    </source>
</reference>
<dbReference type="PANTHER" id="PTHR11848">
    <property type="entry name" value="TGF-BETA FAMILY"/>
    <property type="match status" value="1"/>
</dbReference>
<comment type="subcellular location">
    <subcellularLocation>
        <location evidence="2">Secreted</location>
        <location evidence="2">Extracellular space</location>
        <location evidence="2">Extracellular matrix</location>
    </subcellularLocation>
</comment>
<evidence type="ECO:0000256" key="6">
    <source>
        <dbReference type="ARBA" id="ARBA00022530"/>
    </source>
</evidence>
<evidence type="ECO:0000256" key="11">
    <source>
        <dbReference type="ARBA" id="ARBA00023180"/>
    </source>
</evidence>
<evidence type="ECO:0000256" key="13">
    <source>
        <dbReference type="ARBA" id="ARBA00045988"/>
    </source>
</evidence>
<dbReference type="Gene3D" id="2.10.90.10">
    <property type="entry name" value="Cystine-knot cytokines"/>
    <property type="match status" value="1"/>
</dbReference>
<dbReference type="OrthoDB" id="6092228at2759"/>
<evidence type="ECO:0000256" key="4">
    <source>
        <dbReference type="ARBA" id="ARBA00013681"/>
    </source>
</evidence>
<dbReference type="GO" id="GO:0008083">
    <property type="term" value="F:growth factor activity"/>
    <property type="evidence" value="ECO:0007669"/>
    <property type="project" value="UniProtKB-KW"/>
</dbReference>
<feature type="domain" description="TGF-beta family profile" evidence="16">
    <location>
        <begin position="145"/>
        <end position="261"/>
    </location>
</feature>
<dbReference type="Pfam" id="PF00688">
    <property type="entry name" value="TGFb_propeptide"/>
    <property type="match status" value="1"/>
</dbReference>
<dbReference type="InterPro" id="IPR017948">
    <property type="entry name" value="TGFb_CS"/>
</dbReference>
<evidence type="ECO:0000256" key="1">
    <source>
        <dbReference type="ARBA" id="ARBA00003972"/>
    </source>
</evidence>
<dbReference type="GO" id="GO:0005125">
    <property type="term" value="F:cytokine activity"/>
    <property type="evidence" value="ECO:0007669"/>
    <property type="project" value="TreeGrafter"/>
</dbReference>
<evidence type="ECO:0000256" key="2">
    <source>
        <dbReference type="ARBA" id="ARBA00004498"/>
    </source>
</evidence>
<evidence type="ECO:0000256" key="5">
    <source>
        <dbReference type="ARBA" id="ARBA00022525"/>
    </source>
</evidence>
<dbReference type="InterPro" id="IPR029034">
    <property type="entry name" value="Cystine-knot_cytokine"/>
</dbReference>
<dbReference type="GO" id="GO:0042127">
    <property type="term" value="P:regulation of cell population proliferation"/>
    <property type="evidence" value="ECO:0007669"/>
    <property type="project" value="TreeGrafter"/>
</dbReference>
<evidence type="ECO:0000313" key="18">
    <source>
        <dbReference type="Proteomes" id="UP000586704"/>
    </source>
</evidence>
<keyword evidence="11" id="KW-0325">Glycoprotein</keyword>
<protein>
    <recommendedName>
        <fullName evidence="4">Transforming growth factor beta-3 proprotein</fullName>
    </recommendedName>
</protein>
<comment type="similarity">
    <text evidence="3 15">Belongs to the TGF-beta family.</text>
</comment>
<feature type="non-terminal residue" evidence="17">
    <location>
        <position position="261"/>
    </location>
</feature>
<dbReference type="InterPro" id="IPR001839">
    <property type="entry name" value="TGF-b_C"/>
</dbReference>
<evidence type="ECO:0000256" key="15">
    <source>
        <dbReference type="RuleBase" id="RU000354"/>
    </source>
</evidence>
<dbReference type="InterPro" id="IPR016319">
    <property type="entry name" value="TGF-beta"/>
</dbReference>
<evidence type="ECO:0000256" key="9">
    <source>
        <dbReference type="ARBA" id="ARBA00023030"/>
    </source>
</evidence>
<dbReference type="Proteomes" id="UP000586704">
    <property type="component" value="Unassembled WGS sequence"/>
</dbReference>
<dbReference type="EMBL" id="VYZU01033285">
    <property type="protein sequence ID" value="NXY84738.1"/>
    <property type="molecule type" value="Genomic_DNA"/>
</dbReference>
<gene>
    <name evidence="17" type="primary">Tgfb3</name>
    <name evidence="17" type="ORF">CEYCYA_R10334</name>
</gene>
<dbReference type="PANTHER" id="PTHR11848:SF34">
    <property type="entry name" value="TRANSFORMING GROWTH FACTOR BETA-3 PROPROTEIN"/>
    <property type="match status" value="1"/>
</dbReference>
<evidence type="ECO:0000259" key="16">
    <source>
        <dbReference type="PROSITE" id="PS51362"/>
    </source>
</evidence>
<sequence>DELGICPKGVTSNVFRFNVSSAEKNSTNLFRAEFRVLRVPNPSSKRSEQRIELFQILRPDEHIAKQRYLSGRNVQTRGSSEWLSFDVTETVREWLLHRESNLGLEISIHCPCHTFQPNGDILENLHEVLEIKFKGDEELALDTLLPLWIHCVSLVCFRNLEENCCVRPLYIDFRQDLGWKWVHEPKGYFANFCSGPCPYLRSADTTHSTVLGLYNTLNPEASASPCCVPQDLEPLTILYYVGRTPKVEQLSNMVVKSCKCS</sequence>
<dbReference type="PROSITE" id="PS51362">
    <property type="entry name" value="TGF_BETA_2"/>
    <property type="match status" value="1"/>
</dbReference>
<comment type="function">
    <text evidence="13">Required to maintain the Transforming growth factor beta-3 (TGF-beta-3) chain in a latent state during storage in extracellular matrix. Associates non-covalently with TGF-beta-3 and regulates its activation via interaction with 'milieu molecules', such as LTBP1 and LRRC32/GARP, that control activation of TGF-beta-3. Interaction with integrins results in distortion of the Latency-associated peptide chain and subsequent release of the active TGF-beta-3.</text>
</comment>
<comment type="caution">
    <text evidence="17">The sequence shown here is derived from an EMBL/GenBank/DDBJ whole genome shotgun (WGS) entry which is preliminary data.</text>
</comment>
<dbReference type="GO" id="GO:0048731">
    <property type="term" value="P:system development"/>
    <property type="evidence" value="ECO:0007669"/>
    <property type="project" value="UniProtKB-ARBA"/>
</dbReference>
<dbReference type="InterPro" id="IPR015618">
    <property type="entry name" value="TGFB3"/>
</dbReference>
<keyword evidence="6" id="KW-0272">Extracellular matrix</keyword>
<comment type="function">
    <text evidence="1">Transforming growth factor beta-3 proprotein: Precursor of the Latency-associated peptide (LAP) and Transforming growth factor beta-3 (TGF-beta-3) chains, which constitute the regulatory and active subunit of TGF-beta-3, respectively.</text>
</comment>
<evidence type="ECO:0000256" key="7">
    <source>
        <dbReference type="ARBA" id="ARBA00022685"/>
    </source>
</evidence>
<dbReference type="InterPro" id="IPR015615">
    <property type="entry name" value="TGF-beta-rel"/>
</dbReference>
<keyword evidence="7" id="KW-0165">Cleavage on pair of basic residues</keyword>
<dbReference type="PROSITE" id="PS00250">
    <property type="entry name" value="TGF_BETA_1"/>
    <property type="match status" value="1"/>
</dbReference>
<keyword evidence="12" id="KW-0497">Mitogen</keyword>
<evidence type="ECO:0000313" key="17">
    <source>
        <dbReference type="EMBL" id="NXY84738.1"/>
    </source>
</evidence>
<keyword evidence="10" id="KW-1015">Disulfide bond</keyword>
<dbReference type="PRINTS" id="PR01423">
    <property type="entry name" value="TGFBETA"/>
</dbReference>
<dbReference type="SUPFAM" id="SSF57501">
    <property type="entry name" value="Cystine-knot cytokines"/>
    <property type="match status" value="1"/>
</dbReference>
<dbReference type="InterPro" id="IPR001111">
    <property type="entry name" value="TGF-b_propeptide"/>
</dbReference>
<dbReference type="AlphaFoldDB" id="A0A7L4N6T7"/>
<evidence type="ECO:0000256" key="10">
    <source>
        <dbReference type="ARBA" id="ARBA00023157"/>
    </source>
</evidence>